<evidence type="ECO:0000313" key="2">
    <source>
        <dbReference type="Proteomes" id="UP000001075"/>
    </source>
</evidence>
<reference evidence="2" key="1">
    <citation type="journal article" date="2011" name="Nat. Biotechnol.">
        <title>The genomic sequence of the Chinese hamster ovary (CHO)-K1 cell line.</title>
        <authorList>
            <person name="Xu X."/>
            <person name="Nagarajan H."/>
            <person name="Lewis N.E."/>
            <person name="Pan S."/>
            <person name="Cai Z."/>
            <person name="Liu X."/>
            <person name="Chen W."/>
            <person name="Xie M."/>
            <person name="Wang W."/>
            <person name="Hammond S."/>
            <person name="Andersen M.R."/>
            <person name="Neff N."/>
            <person name="Passarelli B."/>
            <person name="Koh W."/>
            <person name="Fan H.C."/>
            <person name="Wang J."/>
            <person name="Gui Y."/>
            <person name="Lee K.H."/>
            <person name="Betenbaugh M.J."/>
            <person name="Quake S.R."/>
            <person name="Famili I."/>
            <person name="Palsson B.O."/>
            <person name="Wang J."/>
        </authorList>
    </citation>
    <scope>NUCLEOTIDE SEQUENCE [LARGE SCALE GENOMIC DNA]</scope>
    <source>
        <strain evidence="2">CHO K1 cell line</strain>
    </source>
</reference>
<organism evidence="1 2">
    <name type="scientific">Cricetulus griseus</name>
    <name type="common">Chinese hamster</name>
    <name type="synonym">Cricetulus barabensis griseus</name>
    <dbReference type="NCBI Taxonomy" id="10029"/>
    <lineage>
        <taxon>Eukaryota</taxon>
        <taxon>Metazoa</taxon>
        <taxon>Chordata</taxon>
        <taxon>Craniata</taxon>
        <taxon>Vertebrata</taxon>
        <taxon>Euteleostomi</taxon>
        <taxon>Mammalia</taxon>
        <taxon>Eutheria</taxon>
        <taxon>Euarchontoglires</taxon>
        <taxon>Glires</taxon>
        <taxon>Rodentia</taxon>
        <taxon>Myomorpha</taxon>
        <taxon>Muroidea</taxon>
        <taxon>Cricetidae</taxon>
        <taxon>Cricetinae</taxon>
        <taxon>Cricetulus</taxon>
    </lineage>
</organism>
<protein>
    <submittedName>
        <fullName evidence="1">Uncharacterized protein</fullName>
    </submittedName>
</protein>
<name>G3I5J1_CRIGR</name>
<sequence>MQFSISFSNFIASQPSQPPIYVIYVIFIGNREILLSLPKTLPYPNDPMATCFVISFVCS</sequence>
<evidence type="ECO:0000313" key="1">
    <source>
        <dbReference type="EMBL" id="EGV93523.1"/>
    </source>
</evidence>
<dbReference type="EMBL" id="JH001302">
    <property type="protein sequence ID" value="EGV93523.1"/>
    <property type="molecule type" value="Genomic_DNA"/>
</dbReference>
<proteinExistence type="predicted"/>
<dbReference type="Proteomes" id="UP000001075">
    <property type="component" value="Unassembled WGS sequence"/>
</dbReference>
<dbReference type="InParanoid" id="G3I5J1"/>
<dbReference type="AlphaFoldDB" id="G3I5J1"/>
<gene>
    <name evidence="1" type="ORF">I79_018740</name>
</gene>
<accession>G3I5J1</accession>